<reference evidence="2 3" key="1">
    <citation type="submission" date="2021-06" db="EMBL/GenBank/DDBJ databases">
        <authorList>
            <person name="Sun Q."/>
            <person name="Li D."/>
        </authorList>
    </citation>
    <scope>NUCLEOTIDE SEQUENCE [LARGE SCALE GENOMIC DNA]</scope>
    <source>
        <strain evidence="2 3">MSJ-40</strain>
    </source>
</reference>
<accession>A0ABS6EA69</accession>
<dbReference type="InterPro" id="IPR025668">
    <property type="entry name" value="Tnp_DDE_dom"/>
</dbReference>
<keyword evidence="3" id="KW-1185">Reference proteome</keyword>
<evidence type="ECO:0000259" key="1">
    <source>
        <dbReference type="Pfam" id="PF13751"/>
    </source>
</evidence>
<comment type="caution">
    <text evidence="2">The sequence shown here is derived from an EMBL/GenBank/DDBJ whole genome shotgun (WGS) entry which is preliminary data.</text>
</comment>
<gene>
    <name evidence="2" type="ORF">KQI42_17575</name>
</gene>
<dbReference type="RefSeq" id="WP_216521765.1">
    <property type="nucleotide sequence ID" value="NZ_JAHLPM010000020.1"/>
</dbReference>
<evidence type="ECO:0000313" key="2">
    <source>
        <dbReference type="EMBL" id="MBU5439830.1"/>
    </source>
</evidence>
<proteinExistence type="predicted"/>
<dbReference type="EMBL" id="JAHLPM010000020">
    <property type="protein sequence ID" value="MBU5439830.1"/>
    <property type="molecule type" value="Genomic_DNA"/>
</dbReference>
<dbReference type="Pfam" id="PF13751">
    <property type="entry name" value="DDE_Tnp_1_6"/>
    <property type="match status" value="1"/>
</dbReference>
<protein>
    <submittedName>
        <fullName evidence="2">Transposase</fullName>
    </submittedName>
</protein>
<organism evidence="2 3">
    <name type="scientific">Tissierella simiarum</name>
    <dbReference type="NCBI Taxonomy" id="2841534"/>
    <lineage>
        <taxon>Bacteria</taxon>
        <taxon>Bacillati</taxon>
        <taxon>Bacillota</taxon>
        <taxon>Tissierellia</taxon>
        <taxon>Tissierellales</taxon>
        <taxon>Tissierellaceae</taxon>
        <taxon>Tissierella</taxon>
    </lineage>
</organism>
<feature type="domain" description="Transposase DDE" evidence="1">
    <location>
        <begin position="30"/>
        <end position="83"/>
    </location>
</feature>
<name>A0ABS6EA69_9FIRM</name>
<evidence type="ECO:0000313" key="3">
    <source>
        <dbReference type="Proteomes" id="UP000749471"/>
    </source>
</evidence>
<sequence length="92" mass="10953">MTPIRTPYLLPSAPGRLQCQSTIDCTIRRICPKGERLYSRRQKPIDENTKAIIYRNYEACGKCEFKDKCTKDKKGRRIRRSIFFQKEYTHHV</sequence>
<dbReference type="Proteomes" id="UP000749471">
    <property type="component" value="Unassembled WGS sequence"/>
</dbReference>